<proteinExistence type="predicted"/>
<keyword evidence="2" id="KW-1185">Reference proteome</keyword>
<dbReference type="AlphaFoldDB" id="A0A0B7J4Q7"/>
<dbReference type="RefSeq" id="WP_023507707.1">
    <property type="nucleotide sequence ID" value="NZ_LN794217.1"/>
</dbReference>
<dbReference type="KEGG" id="rmc:RMONA_04320"/>
<gene>
    <name evidence="1" type="ORF">RMONA_04320</name>
</gene>
<accession>A0A0B7J4Q7</accession>
<evidence type="ECO:0000313" key="2">
    <source>
        <dbReference type="Proteomes" id="UP000018149"/>
    </source>
</evidence>
<sequence>MARPIEICTITRKRFRYYKGTEKKASSNNINTVPKKQPPIFRSMDDIEIIQRCNLERIISQETVKSKDDLYIIEQEQIQKLMSRGTNALKNHAQHPNTIYKSEHKAQTNSRTYNIINSIKTSKHGVM</sequence>
<dbReference type="EMBL" id="LN794217">
    <property type="protein sequence ID" value="CEO17249.1"/>
    <property type="molecule type" value="Genomic_DNA"/>
</dbReference>
<protein>
    <submittedName>
        <fullName evidence="1">Uncharacterized protein</fullName>
    </submittedName>
</protein>
<reference evidence="1 2" key="1">
    <citation type="submission" date="2015-01" db="EMBL/GenBank/DDBJ databases">
        <title>Draft genome sequence of Rickettsia monacensis strain IrR/Munich.</title>
        <authorList>
            <person name="Felsheim R.F."/>
            <person name="Johnson S.L."/>
            <person name="Kurtti T.J."/>
            <person name="Munderloh U.G."/>
        </authorList>
    </citation>
    <scope>NUCLEOTIDE SEQUENCE [LARGE SCALE GENOMIC DNA]</scope>
    <source>
        <strain evidence="1 2">IrR/Munich</strain>
    </source>
</reference>
<dbReference type="HOGENOM" id="CLU_1968883_0_0_5"/>
<dbReference type="STRING" id="109232.RMONA_04320"/>
<name>A0A0B7J4Q7_9RICK</name>
<organism evidence="1 2">
    <name type="scientific">Rickettsia monacensis</name>
    <dbReference type="NCBI Taxonomy" id="109232"/>
    <lineage>
        <taxon>Bacteria</taxon>
        <taxon>Pseudomonadati</taxon>
        <taxon>Pseudomonadota</taxon>
        <taxon>Alphaproteobacteria</taxon>
        <taxon>Rickettsiales</taxon>
        <taxon>Rickettsiaceae</taxon>
        <taxon>Rickettsieae</taxon>
        <taxon>Rickettsia</taxon>
        <taxon>spotted fever group</taxon>
    </lineage>
</organism>
<evidence type="ECO:0000313" key="1">
    <source>
        <dbReference type="EMBL" id="CEO17249.1"/>
    </source>
</evidence>
<reference evidence="2" key="2">
    <citation type="submission" date="2015-01" db="EMBL/GenBank/DDBJ databases">
        <authorList>
            <person name="Felsheim R."/>
        </authorList>
    </citation>
    <scope>NUCLEOTIDE SEQUENCE [LARGE SCALE GENOMIC DNA]</scope>
    <source>
        <strain evidence="2">IrR/Munich</strain>
    </source>
</reference>
<dbReference type="Proteomes" id="UP000018149">
    <property type="component" value="Chromosome I"/>
</dbReference>